<accession>A0ABD1SR58</accession>
<gene>
    <name evidence="1" type="ORF">Fot_37048</name>
</gene>
<keyword evidence="2" id="KW-1185">Reference proteome</keyword>
<dbReference type="EMBL" id="JBFOLJ010000010">
    <property type="protein sequence ID" value="KAL2503200.1"/>
    <property type="molecule type" value="Genomic_DNA"/>
</dbReference>
<name>A0ABD1SR58_9LAMI</name>
<organism evidence="1 2">
    <name type="scientific">Forsythia ovata</name>
    <dbReference type="NCBI Taxonomy" id="205694"/>
    <lineage>
        <taxon>Eukaryota</taxon>
        <taxon>Viridiplantae</taxon>
        <taxon>Streptophyta</taxon>
        <taxon>Embryophyta</taxon>
        <taxon>Tracheophyta</taxon>
        <taxon>Spermatophyta</taxon>
        <taxon>Magnoliopsida</taxon>
        <taxon>eudicotyledons</taxon>
        <taxon>Gunneridae</taxon>
        <taxon>Pentapetalae</taxon>
        <taxon>asterids</taxon>
        <taxon>lamiids</taxon>
        <taxon>Lamiales</taxon>
        <taxon>Oleaceae</taxon>
        <taxon>Forsythieae</taxon>
        <taxon>Forsythia</taxon>
    </lineage>
</organism>
<comment type="caution">
    <text evidence="1">The sequence shown here is derived from an EMBL/GenBank/DDBJ whole genome shotgun (WGS) entry which is preliminary data.</text>
</comment>
<protein>
    <submittedName>
        <fullName evidence="1">Uncharacterized protein</fullName>
    </submittedName>
</protein>
<evidence type="ECO:0000313" key="1">
    <source>
        <dbReference type="EMBL" id="KAL2503200.1"/>
    </source>
</evidence>
<dbReference type="AlphaFoldDB" id="A0ABD1SR58"/>
<proteinExistence type="predicted"/>
<dbReference type="Proteomes" id="UP001604277">
    <property type="component" value="Unassembled WGS sequence"/>
</dbReference>
<reference evidence="2" key="1">
    <citation type="submission" date="2024-07" db="EMBL/GenBank/DDBJ databases">
        <title>Two chromosome-level genome assemblies of Korean endemic species Abeliophyllum distichum and Forsythia ovata (Oleaceae).</title>
        <authorList>
            <person name="Jang H."/>
        </authorList>
    </citation>
    <scope>NUCLEOTIDE SEQUENCE [LARGE SCALE GENOMIC DNA]</scope>
</reference>
<evidence type="ECO:0000313" key="2">
    <source>
        <dbReference type="Proteomes" id="UP001604277"/>
    </source>
</evidence>
<sequence length="173" mass="19547">MICDISTNVILKSYVPHLVKANPFSSDIVQEMLPVKQGLHLGMIFTGINQMLCYRRTSRAGSCRALRAWSIFTSLTWPDLLIKSFAGSSSFILSQLMFHRSLRKECCCQSITEERSGWFLLAEELPMKFHREVICFAAPAGCNLTLSSLSQKLWFIGGGLHCGRRNLAELHYL</sequence>